<keyword evidence="2" id="KW-0812">Transmembrane</keyword>
<accession>A0A6J4QZ87</accession>
<proteinExistence type="predicted"/>
<gene>
    <name evidence="4" type="ORF">AVDCRST_MAG14-1733</name>
</gene>
<dbReference type="Pfam" id="PF12836">
    <property type="entry name" value="HHH_3"/>
    <property type="match status" value="1"/>
</dbReference>
<dbReference type="GO" id="GO:0015627">
    <property type="term" value="C:type II protein secretion system complex"/>
    <property type="evidence" value="ECO:0007669"/>
    <property type="project" value="TreeGrafter"/>
</dbReference>
<dbReference type="GO" id="GO:0015628">
    <property type="term" value="P:protein secretion by the type II secretion system"/>
    <property type="evidence" value="ECO:0007669"/>
    <property type="project" value="TreeGrafter"/>
</dbReference>
<dbReference type="InterPro" id="IPR010994">
    <property type="entry name" value="RuvA_2-like"/>
</dbReference>
<feature type="compositionally biased region" description="Basic and acidic residues" evidence="1">
    <location>
        <begin position="1"/>
        <end position="16"/>
    </location>
</feature>
<dbReference type="SUPFAM" id="SSF47781">
    <property type="entry name" value="RuvA domain 2-like"/>
    <property type="match status" value="1"/>
</dbReference>
<evidence type="ECO:0000256" key="1">
    <source>
        <dbReference type="SAM" id="MobiDB-lite"/>
    </source>
</evidence>
<feature type="domain" description="Helix-hairpin-helix DNA-binding motif class 1" evidence="3">
    <location>
        <begin position="115"/>
        <end position="134"/>
    </location>
</feature>
<keyword evidence="2" id="KW-1133">Transmembrane helix</keyword>
<sequence length="137" mass="15091">MPGEHFETAKGRRESSRPLSSGFLRNHKPRIVVCILIVVLFGSAAYYSSHASESAPRTVYSTSLDEAKLEAQTPLLVNLNTADVKELDELPGVGPSTAQKIIEHRRHRGNFKSVDELEQVPGIGPKTLEKIRPFATV</sequence>
<feature type="region of interest" description="Disordered" evidence="1">
    <location>
        <begin position="1"/>
        <end position="21"/>
    </location>
</feature>
<dbReference type="EMBL" id="CADCVG010000073">
    <property type="protein sequence ID" value="CAA9456703.1"/>
    <property type="molecule type" value="Genomic_DNA"/>
</dbReference>
<dbReference type="NCBIfam" id="TIGR00426">
    <property type="entry name" value="competence protein ComEA helix-hairpin-helix repeat region"/>
    <property type="match status" value="1"/>
</dbReference>
<dbReference type="Gene3D" id="1.10.150.320">
    <property type="entry name" value="Photosystem II 12 kDa extrinsic protein"/>
    <property type="match status" value="1"/>
</dbReference>
<reference evidence="4" key="1">
    <citation type="submission" date="2020-02" db="EMBL/GenBank/DDBJ databases">
        <authorList>
            <person name="Meier V. D."/>
        </authorList>
    </citation>
    <scope>NUCLEOTIDE SEQUENCE</scope>
    <source>
        <strain evidence="4">AVDCRST_MAG14</strain>
    </source>
</reference>
<keyword evidence="4" id="KW-0675">Receptor</keyword>
<dbReference type="SMART" id="SM00278">
    <property type="entry name" value="HhH1"/>
    <property type="match status" value="2"/>
</dbReference>
<dbReference type="AlphaFoldDB" id="A0A6J4QZ87"/>
<name>A0A6J4QZ87_9ACTN</name>
<evidence type="ECO:0000313" key="4">
    <source>
        <dbReference type="EMBL" id="CAA9456703.1"/>
    </source>
</evidence>
<dbReference type="GO" id="GO:0006281">
    <property type="term" value="P:DNA repair"/>
    <property type="evidence" value="ECO:0007669"/>
    <property type="project" value="InterPro"/>
</dbReference>
<dbReference type="PANTHER" id="PTHR21180:SF32">
    <property type="entry name" value="ENDONUCLEASE_EXONUCLEASE_PHOSPHATASE FAMILY DOMAIN-CONTAINING PROTEIN 1"/>
    <property type="match status" value="1"/>
</dbReference>
<feature type="domain" description="Helix-hairpin-helix DNA-binding motif class 1" evidence="3">
    <location>
        <begin position="85"/>
        <end position="104"/>
    </location>
</feature>
<dbReference type="GO" id="GO:0003677">
    <property type="term" value="F:DNA binding"/>
    <property type="evidence" value="ECO:0007669"/>
    <property type="project" value="InterPro"/>
</dbReference>
<organism evidence="4">
    <name type="scientific">uncultured Rubrobacteraceae bacterium</name>
    <dbReference type="NCBI Taxonomy" id="349277"/>
    <lineage>
        <taxon>Bacteria</taxon>
        <taxon>Bacillati</taxon>
        <taxon>Actinomycetota</taxon>
        <taxon>Rubrobacteria</taxon>
        <taxon>Rubrobacterales</taxon>
        <taxon>Rubrobacteraceae</taxon>
        <taxon>environmental samples</taxon>
    </lineage>
</organism>
<keyword evidence="2" id="KW-0472">Membrane</keyword>
<dbReference type="PANTHER" id="PTHR21180">
    <property type="entry name" value="ENDONUCLEASE/EXONUCLEASE/PHOSPHATASE FAMILY DOMAIN-CONTAINING PROTEIN 1"/>
    <property type="match status" value="1"/>
</dbReference>
<feature type="transmembrane region" description="Helical" evidence="2">
    <location>
        <begin position="31"/>
        <end position="48"/>
    </location>
</feature>
<dbReference type="InterPro" id="IPR003583">
    <property type="entry name" value="Hlx-hairpin-Hlx_DNA-bd_motif"/>
</dbReference>
<evidence type="ECO:0000259" key="3">
    <source>
        <dbReference type="SMART" id="SM00278"/>
    </source>
</evidence>
<protein>
    <submittedName>
        <fullName evidence="4">Late competence protein ComEA, DNA receptor</fullName>
    </submittedName>
</protein>
<dbReference type="InterPro" id="IPR004509">
    <property type="entry name" value="Competence_ComEA_HhH"/>
</dbReference>
<dbReference type="InterPro" id="IPR051675">
    <property type="entry name" value="Endo/Exo/Phosphatase_dom_1"/>
</dbReference>
<evidence type="ECO:0000256" key="2">
    <source>
        <dbReference type="SAM" id="Phobius"/>
    </source>
</evidence>